<protein>
    <submittedName>
        <fullName evidence="3">Putative oxidoreductase</fullName>
    </submittedName>
</protein>
<dbReference type="PRINTS" id="PR00368">
    <property type="entry name" value="FADPNR"/>
</dbReference>
<keyword evidence="1" id="KW-0560">Oxidoreductase</keyword>
<keyword evidence="4" id="KW-1185">Reference proteome</keyword>
<accession>G7GTY2</accession>
<dbReference type="PANTHER" id="PTHR43539">
    <property type="entry name" value="FLAVIN-BINDING MONOOXYGENASE-LIKE PROTEIN (AFU_ORTHOLOGUE AFUA_4G09220)"/>
    <property type="match status" value="1"/>
</dbReference>
<proteinExistence type="predicted"/>
<dbReference type="eggNOG" id="COG2072">
    <property type="taxonomic scope" value="Bacteria"/>
</dbReference>
<gene>
    <name evidence="3" type="ORF">GOAMR_61_01540</name>
</gene>
<dbReference type="STRING" id="1075090.GOAMR_61_01540"/>
<evidence type="ECO:0000259" key="2">
    <source>
        <dbReference type="Pfam" id="PF13454"/>
    </source>
</evidence>
<dbReference type="Pfam" id="PF13454">
    <property type="entry name" value="NAD_binding_9"/>
    <property type="match status" value="1"/>
</dbReference>
<evidence type="ECO:0000313" key="3">
    <source>
        <dbReference type="EMBL" id="GAB07057.1"/>
    </source>
</evidence>
<dbReference type="InterPro" id="IPR036188">
    <property type="entry name" value="FAD/NAD-bd_sf"/>
</dbReference>
<dbReference type="Gene3D" id="3.50.50.60">
    <property type="entry name" value="FAD/NAD(P)-binding domain"/>
    <property type="match status" value="1"/>
</dbReference>
<dbReference type="PRINTS" id="PR00411">
    <property type="entry name" value="PNDRDTASEI"/>
</dbReference>
<dbReference type="Proteomes" id="UP000006023">
    <property type="component" value="Unassembled WGS sequence"/>
</dbReference>
<dbReference type="EMBL" id="BAED01000061">
    <property type="protein sequence ID" value="GAB07057.1"/>
    <property type="molecule type" value="Genomic_DNA"/>
</dbReference>
<dbReference type="PANTHER" id="PTHR43539:SF91">
    <property type="entry name" value="FAD-DEPENDENT URATE HYDROXYLASE"/>
    <property type="match status" value="1"/>
</dbReference>
<organism evidence="3 4">
    <name type="scientific">Gordonia amarae NBRC 15530</name>
    <dbReference type="NCBI Taxonomy" id="1075090"/>
    <lineage>
        <taxon>Bacteria</taxon>
        <taxon>Bacillati</taxon>
        <taxon>Actinomycetota</taxon>
        <taxon>Actinomycetes</taxon>
        <taxon>Mycobacteriales</taxon>
        <taxon>Gordoniaceae</taxon>
        <taxon>Gordonia</taxon>
    </lineage>
</organism>
<name>G7GTY2_9ACTN</name>
<dbReference type="InterPro" id="IPR050982">
    <property type="entry name" value="Auxin_biosynth/cation_transpt"/>
</dbReference>
<comment type="caution">
    <text evidence="3">The sequence shown here is derived from an EMBL/GenBank/DDBJ whole genome shotgun (WGS) entry which is preliminary data.</text>
</comment>
<dbReference type="SUPFAM" id="SSF51905">
    <property type="entry name" value="FAD/NAD(P)-binding domain"/>
    <property type="match status" value="1"/>
</dbReference>
<dbReference type="GO" id="GO:0050660">
    <property type="term" value="F:flavin adenine dinucleotide binding"/>
    <property type="evidence" value="ECO:0007669"/>
    <property type="project" value="TreeGrafter"/>
</dbReference>
<dbReference type="GO" id="GO:0004497">
    <property type="term" value="F:monooxygenase activity"/>
    <property type="evidence" value="ECO:0007669"/>
    <property type="project" value="TreeGrafter"/>
</dbReference>
<sequence length="494" mass="52438">MSGGGLCLVSVAMTVDNPPEDIRSNPGISDDQASRDAQESLRLLGYHDLANLIDEPGDNGGADHDVLIVGAGQTGVTAAFGLRRRGVRRISVIDAAPTTAGLAWRSTARMRTLRTPKTLAGPELGVPALSFRAWYDATHGVGGFDQLGRIPTGDWADYLDWFREQVGVDVRRGVRLESIEPTDDGHIALHLLRVDGSPEEGTTRRWVETARKVVLAAGVSGTGGPLIPEVVAELSPAVFAHTADAIDFAALTGKSVAVLGAAASAFDAAATALEVGAGSVDVYTRRPELVIPDPSGPPINRLVQDAFPHLPDAERWRRRKATLTAGASVPSDSVERAALFGNYRLHVSAPWISAREDDGRVTVQAEDGTATYDFVIAGTGYQQNPESRTELASIAPLIALWRDRFTPPEGQDSEILGVVPYLGPGYELTEKDSGQAPWLANIHVFSIGANASFGLPVGDVPSLPTGVPRLVEAIIRDLVIADLDLDRARAVAAR</sequence>
<reference evidence="3 4" key="1">
    <citation type="submission" date="2011-11" db="EMBL/GenBank/DDBJ databases">
        <title>Whole genome shotgun sequence of Gordonia amarae NBRC 15530.</title>
        <authorList>
            <person name="Takarada H."/>
            <person name="Hosoyama A."/>
            <person name="Tsuchikane K."/>
            <person name="Katsumata H."/>
            <person name="Yamazaki S."/>
            <person name="Fujita N."/>
        </authorList>
    </citation>
    <scope>NUCLEOTIDE SEQUENCE [LARGE SCALE GENOMIC DNA]</scope>
    <source>
        <strain evidence="3 4">NBRC 15530</strain>
    </source>
</reference>
<dbReference type="InterPro" id="IPR038732">
    <property type="entry name" value="HpyO/CreE_NAD-binding"/>
</dbReference>
<dbReference type="AlphaFoldDB" id="G7GTY2"/>
<feature type="domain" description="FAD-dependent urate hydroxylase HpyO/Asp monooxygenase CreE-like FAD/NAD(P)-binding" evidence="2">
    <location>
        <begin position="68"/>
        <end position="218"/>
    </location>
</feature>
<evidence type="ECO:0000256" key="1">
    <source>
        <dbReference type="ARBA" id="ARBA00023002"/>
    </source>
</evidence>
<evidence type="ECO:0000313" key="4">
    <source>
        <dbReference type="Proteomes" id="UP000006023"/>
    </source>
</evidence>